<sequence length="86" mass="9212">MGTNTHMQSLLITKDFTMKVQEISELTISPSPPKTIHLVILSVSNPPYHFGLQLPLGLPPSAPSCTLACLLTARVATLALSDSLLE</sequence>
<name>V4SEW6_CITCL</name>
<evidence type="ECO:0000313" key="2">
    <source>
        <dbReference type="Proteomes" id="UP000030687"/>
    </source>
</evidence>
<dbReference type="KEGG" id="cic:CICLE_v10002985mg"/>
<dbReference type="Gramene" id="ESR46153">
    <property type="protein sequence ID" value="ESR46153"/>
    <property type="gene ID" value="CICLE_v10002985mg"/>
</dbReference>
<keyword evidence="2" id="KW-1185">Reference proteome</keyword>
<proteinExistence type="predicted"/>
<dbReference type="Proteomes" id="UP000030687">
    <property type="component" value="Unassembled WGS sequence"/>
</dbReference>
<dbReference type="AlphaFoldDB" id="V4SEW6"/>
<protein>
    <submittedName>
        <fullName evidence="1">Uncharacterized protein</fullName>
    </submittedName>
</protein>
<dbReference type="EMBL" id="KI536799">
    <property type="protein sequence ID" value="ESR46153.1"/>
    <property type="molecule type" value="Genomic_DNA"/>
</dbReference>
<accession>V4SEW6</accession>
<organism evidence="1 2">
    <name type="scientific">Citrus clementina</name>
    <name type="common">Clementine</name>
    <name type="synonym">Citrus deliciosa x Citrus sinensis</name>
    <dbReference type="NCBI Taxonomy" id="85681"/>
    <lineage>
        <taxon>Eukaryota</taxon>
        <taxon>Viridiplantae</taxon>
        <taxon>Streptophyta</taxon>
        <taxon>Embryophyta</taxon>
        <taxon>Tracheophyta</taxon>
        <taxon>Spermatophyta</taxon>
        <taxon>Magnoliopsida</taxon>
        <taxon>eudicotyledons</taxon>
        <taxon>Gunneridae</taxon>
        <taxon>Pentapetalae</taxon>
        <taxon>rosids</taxon>
        <taxon>malvids</taxon>
        <taxon>Sapindales</taxon>
        <taxon>Rutaceae</taxon>
        <taxon>Aurantioideae</taxon>
        <taxon>Citrus</taxon>
    </lineage>
</organism>
<dbReference type="InParanoid" id="V4SEW6"/>
<gene>
    <name evidence="1" type="ORF">CICLE_v10002985mg</name>
</gene>
<evidence type="ECO:0000313" key="1">
    <source>
        <dbReference type="EMBL" id="ESR46153.1"/>
    </source>
</evidence>
<reference evidence="1 2" key="1">
    <citation type="submission" date="2013-10" db="EMBL/GenBank/DDBJ databases">
        <authorList>
            <consortium name="International Citrus Genome Consortium"/>
            <person name="Jenkins J."/>
            <person name="Schmutz J."/>
            <person name="Prochnik S."/>
            <person name="Rokhsar D."/>
            <person name="Gmitter F."/>
            <person name="Ollitrault P."/>
            <person name="Machado M."/>
            <person name="Talon M."/>
            <person name="Wincker P."/>
            <person name="Jaillon O."/>
            <person name="Morgante M."/>
        </authorList>
    </citation>
    <scope>NUCLEOTIDE SEQUENCE</scope>
    <source>
        <strain evidence="2">cv. Clemenules</strain>
    </source>
</reference>